<dbReference type="SFLD" id="SFLDS00029">
    <property type="entry name" value="Radical_SAM"/>
    <property type="match status" value="1"/>
</dbReference>
<comment type="cofactor">
    <cofactor evidence="1">
        <name>[4Fe-4S] cluster</name>
        <dbReference type="ChEBI" id="CHEBI:49883"/>
    </cofactor>
</comment>
<dbReference type="GO" id="GO:0005829">
    <property type="term" value="C:cytosol"/>
    <property type="evidence" value="ECO:0007669"/>
    <property type="project" value="TreeGrafter"/>
</dbReference>
<dbReference type="KEGG" id="fmr:Fuma_06516"/>
<keyword evidence="8" id="KW-0808">Transferase</keyword>
<dbReference type="STRING" id="1891926.Fuma_06516"/>
<dbReference type="Pfam" id="PF04055">
    <property type="entry name" value="Radical_SAM"/>
    <property type="match status" value="1"/>
</dbReference>
<evidence type="ECO:0000256" key="4">
    <source>
        <dbReference type="ARBA" id="ARBA00023004"/>
    </source>
</evidence>
<accession>A0A1P8WS05</accession>
<keyword evidence="3" id="KW-0479">Metal-binding</keyword>
<dbReference type="SUPFAM" id="SSF102114">
    <property type="entry name" value="Radical SAM enzymes"/>
    <property type="match status" value="1"/>
</dbReference>
<feature type="domain" description="Radical SAM core" evidence="7">
    <location>
        <begin position="187"/>
        <end position="412"/>
    </location>
</feature>
<dbReference type="AlphaFoldDB" id="A0A1P8WS05"/>
<evidence type="ECO:0000256" key="5">
    <source>
        <dbReference type="ARBA" id="ARBA00023014"/>
    </source>
</evidence>
<dbReference type="PANTHER" id="PTHR43409">
    <property type="entry name" value="ANAEROBIC MAGNESIUM-PROTOPORPHYRIN IX MONOMETHYL ESTER CYCLASE-RELATED"/>
    <property type="match status" value="1"/>
</dbReference>
<dbReference type="Gene3D" id="3.40.50.280">
    <property type="entry name" value="Cobalamin-binding domain"/>
    <property type="match status" value="1"/>
</dbReference>
<dbReference type="CDD" id="cd01335">
    <property type="entry name" value="Radical_SAM"/>
    <property type="match status" value="1"/>
</dbReference>
<dbReference type="Pfam" id="PF13311">
    <property type="entry name" value="DUF4080"/>
    <property type="match status" value="1"/>
</dbReference>
<dbReference type="Proteomes" id="UP000187735">
    <property type="component" value="Chromosome"/>
</dbReference>
<dbReference type="SUPFAM" id="SSF52242">
    <property type="entry name" value="Cobalamin (vitamin B12)-binding domain"/>
    <property type="match status" value="1"/>
</dbReference>
<dbReference type="EMBL" id="CP017641">
    <property type="protein sequence ID" value="APZ96842.1"/>
    <property type="molecule type" value="Genomic_DNA"/>
</dbReference>
<dbReference type="PROSITE" id="PS51918">
    <property type="entry name" value="RADICAL_SAM"/>
    <property type="match status" value="1"/>
</dbReference>
<name>A0A1P8WS05_9PLAN</name>
<keyword evidence="2" id="KW-0949">S-adenosyl-L-methionine</keyword>
<keyword evidence="4" id="KW-0408">Iron</keyword>
<keyword evidence="5" id="KW-0411">Iron-sulfur</keyword>
<evidence type="ECO:0000256" key="2">
    <source>
        <dbReference type="ARBA" id="ARBA00022691"/>
    </source>
</evidence>
<protein>
    <submittedName>
        <fullName evidence="8">Ribosomal protein S12 methylthiotransferase RimO</fullName>
    </submittedName>
</protein>
<dbReference type="InterPro" id="IPR025288">
    <property type="entry name" value="DUF4080"/>
</dbReference>
<evidence type="ECO:0000259" key="7">
    <source>
        <dbReference type="PROSITE" id="PS51918"/>
    </source>
</evidence>
<dbReference type="PROSITE" id="PS51332">
    <property type="entry name" value="B12_BINDING"/>
    <property type="match status" value="1"/>
</dbReference>
<feature type="domain" description="B12-binding" evidence="6">
    <location>
        <begin position="8"/>
        <end position="140"/>
    </location>
</feature>
<dbReference type="Pfam" id="PF02310">
    <property type="entry name" value="B12-binding"/>
    <property type="match status" value="1"/>
</dbReference>
<dbReference type="GO" id="GO:0046872">
    <property type="term" value="F:metal ion binding"/>
    <property type="evidence" value="ECO:0007669"/>
    <property type="project" value="UniProtKB-KW"/>
</dbReference>
<evidence type="ECO:0000256" key="3">
    <source>
        <dbReference type="ARBA" id="ARBA00022723"/>
    </source>
</evidence>
<dbReference type="PANTHER" id="PTHR43409:SF16">
    <property type="entry name" value="SLR0320 PROTEIN"/>
    <property type="match status" value="1"/>
</dbReference>
<keyword evidence="9" id="KW-1185">Reference proteome</keyword>
<dbReference type="InterPro" id="IPR036724">
    <property type="entry name" value="Cobalamin-bd_sf"/>
</dbReference>
<dbReference type="SFLD" id="SFLDG01082">
    <property type="entry name" value="B12-binding_domain_containing"/>
    <property type="match status" value="1"/>
</dbReference>
<evidence type="ECO:0000313" key="8">
    <source>
        <dbReference type="EMBL" id="APZ96842.1"/>
    </source>
</evidence>
<dbReference type="InterPro" id="IPR023404">
    <property type="entry name" value="rSAM_horseshoe"/>
</dbReference>
<dbReference type="GO" id="GO:0005840">
    <property type="term" value="C:ribosome"/>
    <property type="evidence" value="ECO:0007669"/>
    <property type="project" value="UniProtKB-KW"/>
</dbReference>
<evidence type="ECO:0000313" key="9">
    <source>
        <dbReference type="Proteomes" id="UP000187735"/>
    </source>
</evidence>
<dbReference type="InterPro" id="IPR006638">
    <property type="entry name" value="Elp3/MiaA/NifB-like_rSAM"/>
</dbReference>
<keyword evidence="8" id="KW-0689">Ribosomal protein</keyword>
<dbReference type="SMART" id="SM00729">
    <property type="entry name" value="Elp3"/>
    <property type="match status" value="1"/>
</dbReference>
<dbReference type="Gene3D" id="3.80.30.20">
    <property type="entry name" value="tm_1862 like domain"/>
    <property type="match status" value="1"/>
</dbReference>
<dbReference type="GO" id="GO:0051536">
    <property type="term" value="F:iron-sulfur cluster binding"/>
    <property type="evidence" value="ECO:0007669"/>
    <property type="project" value="UniProtKB-KW"/>
</dbReference>
<organism evidence="8 9">
    <name type="scientific">Fuerstiella marisgermanici</name>
    <dbReference type="NCBI Taxonomy" id="1891926"/>
    <lineage>
        <taxon>Bacteria</taxon>
        <taxon>Pseudomonadati</taxon>
        <taxon>Planctomycetota</taxon>
        <taxon>Planctomycetia</taxon>
        <taxon>Planctomycetales</taxon>
        <taxon>Planctomycetaceae</taxon>
        <taxon>Fuerstiella</taxon>
    </lineage>
</organism>
<dbReference type="InterPro" id="IPR006158">
    <property type="entry name" value="Cobalamin-bd"/>
</dbReference>
<dbReference type="InterPro" id="IPR007197">
    <property type="entry name" value="rSAM"/>
</dbReference>
<reference evidence="8 9" key="1">
    <citation type="journal article" date="2016" name="Front. Microbiol.">
        <title>Fuerstia marisgermanicae gen. nov., sp. nov., an Unusual Member of the Phylum Planctomycetes from the German Wadden Sea.</title>
        <authorList>
            <person name="Kohn T."/>
            <person name="Heuer A."/>
            <person name="Jogler M."/>
            <person name="Vollmers J."/>
            <person name="Boedeker C."/>
            <person name="Bunk B."/>
            <person name="Rast P."/>
            <person name="Borchert D."/>
            <person name="Glockner I."/>
            <person name="Freese H.M."/>
            <person name="Klenk H.P."/>
            <person name="Overmann J."/>
            <person name="Kaster A.K."/>
            <person name="Rohde M."/>
            <person name="Wiegand S."/>
            <person name="Jogler C."/>
        </authorList>
    </citation>
    <scope>NUCLEOTIDE SEQUENCE [LARGE SCALE GENOMIC DNA]</scope>
    <source>
        <strain evidence="8 9">NH11</strain>
    </source>
</reference>
<sequence>MYYDTRMPDIVLTTLNARYWHSSFGLRYLLANMGDLKSRTAMLEFGISERPVDMIDTILAHNPKIVGVGVYIWNVEPATKLVADLKRVRPDVTIVLGGPEVSYETEGQGIVEDADFVVTGEADIAFPQLCRRLLNANAVNEPAAVATETAALLSMQEPAASSQKIIGGGVPALNDVQLPYHLYTDEDIAHRVIYVEVSRGCPFTCEFCLSALDIPVRLFDLDSFLAAMQDLLDRGARQFKFVDRTFNLNMRVSTTILQFFLDRCQPDLFLHFEMIPDRLPDSLKKLIAQFPPGALQFEIGVQTFNDEVGKLISRRQDNEELASNFAFLREQTGVHIHADLIVGLPGESLESFAAGFNRLVELAPQEIQVGILKRLKGTPITRHDQTWQMVYSQHAPYEILSNRLIDFETMHRLRRFSRYWDLTANSGNFVETTPLMWSQRKPFDEFLKFADWLFATESRTHGIPLDKLTRRLFEFLTVHQRLSKEVVGPTLLRDYSGTGRRNVPDFLREFTSEVTVAAASTSLPPRQARHQS</sequence>
<dbReference type="GO" id="GO:0016740">
    <property type="term" value="F:transferase activity"/>
    <property type="evidence" value="ECO:0007669"/>
    <property type="project" value="UniProtKB-KW"/>
</dbReference>
<evidence type="ECO:0000259" key="6">
    <source>
        <dbReference type="PROSITE" id="PS51332"/>
    </source>
</evidence>
<keyword evidence="8" id="KW-0687">Ribonucleoprotein</keyword>
<dbReference type="InterPro" id="IPR058240">
    <property type="entry name" value="rSAM_sf"/>
</dbReference>
<proteinExistence type="predicted"/>
<dbReference type="InterPro" id="IPR051198">
    <property type="entry name" value="BchE-like"/>
</dbReference>
<evidence type="ECO:0000256" key="1">
    <source>
        <dbReference type="ARBA" id="ARBA00001966"/>
    </source>
</evidence>
<dbReference type="GO" id="GO:0031419">
    <property type="term" value="F:cobalamin binding"/>
    <property type="evidence" value="ECO:0007669"/>
    <property type="project" value="InterPro"/>
</dbReference>
<gene>
    <name evidence="8" type="primary">rimO_2</name>
    <name evidence="8" type="ORF">Fuma_06516</name>
</gene>